<dbReference type="AlphaFoldDB" id="A0A9D4H287"/>
<name>A0A9D4H287_DREPO</name>
<sequence length="256" mass="29595">MAALSRKRAQLLSLFHKFEIFSIGGYKCATTLPQYGMHGQTGLPGYMYHHNLGMHGQTGPTVYQPFPITTSPPTMPHQTLALDKTLQLWDLRLPIVYYQHNLQSVGIPVEKIDIVHPTFSYDCPKNINQSSIVETPAYRKDIVPIDTPGARQIVIESPGTAVEKLAIVMVNLRRKKMRKHRLKKQRKRVWPLMRKQRFQLILKKKKKLQRRVNLFQAKAERFNAMDYIKKNLQHAKSKGFHVNILGEKSQSFGFHK</sequence>
<gene>
    <name evidence="1" type="ORF">DPMN_125870</name>
</gene>
<dbReference type="OrthoDB" id="10592252at2759"/>
<reference evidence="1" key="1">
    <citation type="journal article" date="2019" name="bioRxiv">
        <title>The Genome of the Zebra Mussel, Dreissena polymorpha: A Resource for Invasive Species Research.</title>
        <authorList>
            <person name="McCartney M.A."/>
            <person name="Auch B."/>
            <person name="Kono T."/>
            <person name="Mallez S."/>
            <person name="Zhang Y."/>
            <person name="Obille A."/>
            <person name="Becker A."/>
            <person name="Abrahante J.E."/>
            <person name="Garbe J."/>
            <person name="Badalamenti J.P."/>
            <person name="Herman A."/>
            <person name="Mangelson H."/>
            <person name="Liachko I."/>
            <person name="Sullivan S."/>
            <person name="Sone E.D."/>
            <person name="Koren S."/>
            <person name="Silverstein K.A.T."/>
            <person name="Beckman K.B."/>
            <person name="Gohl D.M."/>
        </authorList>
    </citation>
    <scope>NUCLEOTIDE SEQUENCE</scope>
    <source>
        <strain evidence="1">Duluth1</strain>
        <tissue evidence="1">Whole animal</tissue>
    </source>
</reference>
<protein>
    <recommendedName>
        <fullName evidence="3">Mitochondrial mRNA-processing protein COX24 C-terminal domain-containing protein</fullName>
    </recommendedName>
</protein>
<proteinExistence type="predicted"/>
<evidence type="ECO:0008006" key="3">
    <source>
        <dbReference type="Google" id="ProtNLM"/>
    </source>
</evidence>
<accession>A0A9D4H287</accession>
<comment type="caution">
    <text evidence="1">The sequence shown here is derived from an EMBL/GenBank/DDBJ whole genome shotgun (WGS) entry which is preliminary data.</text>
</comment>
<reference evidence="1" key="2">
    <citation type="submission" date="2020-11" db="EMBL/GenBank/DDBJ databases">
        <authorList>
            <person name="McCartney M.A."/>
            <person name="Auch B."/>
            <person name="Kono T."/>
            <person name="Mallez S."/>
            <person name="Becker A."/>
            <person name="Gohl D.M."/>
            <person name="Silverstein K.A.T."/>
            <person name="Koren S."/>
            <person name="Bechman K.B."/>
            <person name="Herman A."/>
            <person name="Abrahante J.E."/>
            <person name="Garbe J."/>
        </authorList>
    </citation>
    <scope>NUCLEOTIDE SEQUENCE</scope>
    <source>
        <strain evidence="1">Duluth1</strain>
        <tissue evidence="1">Whole animal</tissue>
    </source>
</reference>
<organism evidence="1 2">
    <name type="scientific">Dreissena polymorpha</name>
    <name type="common">Zebra mussel</name>
    <name type="synonym">Mytilus polymorpha</name>
    <dbReference type="NCBI Taxonomy" id="45954"/>
    <lineage>
        <taxon>Eukaryota</taxon>
        <taxon>Metazoa</taxon>
        <taxon>Spiralia</taxon>
        <taxon>Lophotrochozoa</taxon>
        <taxon>Mollusca</taxon>
        <taxon>Bivalvia</taxon>
        <taxon>Autobranchia</taxon>
        <taxon>Heteroconchia</taxon>
        <taxon>Euheterodonta</taxon>
        <taxon>Imparidentia</taxon>
        <taxon>Neoheterodontei</taxon>
        <taxon>Myida</taxon>
        <taxon>Dreissenoidea</taxon>
        <taxon>Dreissenidae</taxon>
        <taxon>Dreissena</taxon>
    </lineage>
</organism>
<dbReference type="Proteomes" id="UP000828390">
    <property type="component" value="Unassembled WGS sequence"/>
</dbReference>
<evidence type="ECO:0000313" key="1">
    <source>
        <dbReference type="EMBL" id="KAH3824042.1"/>
    </source>
</evidence>
<dbReference type="EMBL" id="JAIWYP010000005">
    <property type="protein sequence ID" value="KAH3824042.1"/>
    <property type="molecule type" value="Genomic_DNA"/>
</dbReference>
<keyword evidence="2" id="KW-1185">Reference proteome</keyword>
<evidence type="ECO:0000313" key="2">
    <source>
        <dbReference type="Proteomes" id="UP000828390"/>
    </source>
</evidence>